<dbReference type="InterPro" id="IPR002471">
    <property type="entry name" value="Pept_S9_AS"/>
</dbReference>
<dbReference type="GO" id="GO:0006508">
    <property type="term" value="P:proteolysis"/>
    <property type="evidence" value="ECO:0007669"/>
    <property type="project" value="UniProtKB-KW"/>
</dbReference>
<dbReference type="GO" id="GO:0070012">
    <property type="term" value="F:oligopeptidase activity"/>
    <property type="evidence" value="ECO:0007669"/>
    <property type="project" value="TreeGrafter"/>
</dbReference>
<dbReference type="InterPro" id="IPR051167">
    <property type="entry name" value="Prolyl_oligopep/macrocyclase"/>
</dbReference>
<accession>A0A4Q1SKM3</accession>
<feature type="domain" description="Peptidase S9A N-terminal" evidence="8">
    <location>
        <begin position="21"/>
        <end position="418"/>
    </location>
</feature>
<dbReference type="OrthoDB" id="9801421at2"/>
<proteinExistence type="inferred from homology"/>
<evidence type="ECO:0000259" key="8">
    <source>
        <dbReference type="Pfam" id="PF02897"/>
    </source>
</evidence>
<protein>
    <recommendedName>
        <fullName evidence="3">prolyl oligopeptidase</fullName>
        <ecNumber evidence="3">3.4.21.26</ecNumber>
    </recommendedName>
</protein>
<dbReference type="PRINTS" id="PR00862">
    <property type="entry name" value="PROLIGOPTASE"/>
</dbReference>
<name>A0A4Q1SKM3_9BACT</name>
<keyword evidence="5" id="KW-0378">Hydrolase</keyword>
<organism evidence="9 10">
    <name type="scientific">Silvibacterium dinghuense</name>
    <dbReference type="NCBI Taxonomy" id="1560006"/>
    <lineage>
        <taxon>Bacteria</taxon>
        <taxon>Pseudomonadati</taxon>
        <taxon>Acidobacteriota</taxon>
        <taxon>Terriglobia</taxon>
        <taxon>Terriglobales</taxon>
        <taxon>Acidobacteriaceae</taxon>
        <taxon>Silvibacterium</taxon>
    </lineage>
</organism>
<dbReference type="Pfam" id="PF02897">
    <property type="entry name" value="Peptidase_S9_N"/>
    <property type="match status" value="1"/>
</dbReference>
<dbReference type="Proteomes" id="UP000290253">
    <property type="component" value="Unassembled WGS sequence"/>
</dbReference>
<dbReference type="InterPro" id="IPR001375">
    <property type="entry name" value="Peptidase_S9_cat"/>
</dbReference>
<evidence type="ECO:0000313" key="10">
    <source>
        <dbReference type="Proteomes" id="UP000290253"/>
    </source>
</evidence>
<evidence type="ECO:0000256" key="3">
    <source>
        <dbReference type="ARBA" id="ARBA00011897"/>
    </source>
</evidence>
<dbReference type="GO" id="GO:0004252">
    <property type="term" value="F:serine-type endopeptidase activity"/>
    <property type="evidence" value="ECO:0007669"/>
    <property type="project" value="UniProtKB-EC"/>
</dbReference>
<dbReference type="Gene3D" id="2.130.10.120">
    <property type="entry name" value="Prolyl oligopeptidase, N-terminal domain"/>
    <property type="match status" value="1"/>
</dbReference>
<evidence type="ECO:0000256" key="2">
    <source>
        <dbReference type="ARBA" id="ARBA00005228"/>
    </source>
</evidence>
<dbReference type="AlphaFoldDB" id="A0A4Q1SKM3"/>
<keyword evidence="10" id="KW-1185">Reference proteome</keyword>
<dbReference type="EMBL" id="SDMK01000001">
    <property type="protein sequence ID" value="RXS98254.1"/>
    <property type="molecule type" value="Genomic_DNA"/>
</dbReference>
<evidence type="ECO:0000259" key="7">
    <source>
        <dbReference type="Pfam" id="PF00326"/>
    </source>
</evidence>
<evidence type="ECO:0000256" key="5">
    <source>
        <dbReference type="ARBA" id="ARBA00022801"/>
    </source>
</evidence>
<gene>
    <name evidence="9" type="ORF">ESZ00_09210</name>
</gene>
<keyword evidence="4" id="KW-0645">Protease</keyword>
<dbReference type="PANTHER" id="PTHR42881:SF2">
    <property type="entry name" value="PROLYL ENDOPEPTIDASE"/>
    <property type="match status" value="1"/>
</dbReference>
<dbReference type="PROSITE" id="PS00708">
    <property type="entry name" value="PRO_ENDOPEP_SER"/>
    <property type="match status" value="1"/>
</dbReference>
<evidence type="ECO:0000256" key="4">
    <source>
        <dbReference type="ARBA" id="ARBA00022670"/>
    </source>
</evidence>
<dbReference type="SUPFAM" id="SSF53474">
    <property type="entry name" value="alpha/beta-Hydrolases"/>
    <property type="match status" value="1"/>
</dbReference>
<evidence type="ECO:0000256" key="6">
    <source>
        <dbReference type="ARBA" id="ARBA00022825"/>
    </source>
</evidence>
<keyword evidence="6" id="KW-0720">Serine protease</keyword>
<dbReference type="PANTHER" id="PTHR42881">
    <property type="entry name" value="PROLYL ENDOPEPTIDASE"/>
    <property type="match status" value="1"/>
</dbReference>
<feature type="domain" description="Peptidase S9 prolyl oligopeptidase catalytic" evidence="7">
    <location>
        <begin position="482"/>
        <end position="688"/>
    </location>
</feature>
<dbReference type="FunFam" id="3.40.50.1820:FF:000005">
    <property type="entry name" value="Prolyl endopeptidase"/>
    <property type="match status" value="1"/>
</dbReference>
<dbReference type="Pfam" id="PF00326">
    <property type="entry name" value="Peptidase_S9"/>
    <property type="match status" value="1"/>
</dbReference>
<dbReference type="SUPFAM" id="SSF50993">
    <property type="entry name" value="Peptidase/esterase 'gauge' domain"/>
    <property type="match status" value="1"/>
</dbReference>
<comment type="similarity">
    <text evidence="2">Belongs to the peptidase S9A family.</text>
</comment>
<dbReference type="EC" id="3.4.21.26" evidence="3"/>
<reference evidence="9 10" key="1">
    <citation type="journal article" date="2016" name="Int. J. Syst. Evol. Microbiol.">
        <title>Acidipila dinghuensis sp. nov., an acidobacterium isolated from forest soil.</title>
        <authorList>
            <person name="Jiang Y.W."/>
            <person name="Wang J."/>
            <person name="Chen M.H."/>
            <person name="Lv Y.Y."/>
            <person name="Qiu L.H."/>
        </authorList>
    </citation>
    <scope>NUCLEOTIDE SEQUENCE [LARGE SCALE GENOMIC DNA]</scope>
    <source>
        <strain evidence="9 10">DHOF10</strain>
    </source>
</reference>
<evidence type="ECO:0000313" key="9">
    <source>
        <dbReference type="EMBL" id="RXS98254.1"/>
    </source>
</evidence>
<evidence type="ECO:0000256" key="1">
    <source>
        <dbReference type="ARBA" id="ARBA00001070"/>
    </source>
</evidence>
<dbReference type="GO" id="GO:0005829">
    <property type="term" value="C:cytosol"/>
    <property type="evidence" value="ECO:0007669"/>
    <property type="project" value="TreeGrafter"/>
</dbReference>
<comment type="catalytic activity">
    <reaction evidence="1">
        <text>Hydrolysis of Pro-|-Xaa &gt;&gt; Ala-|-Xaa in oligopeptides.</text>
        <dbReference type="EC" id="3.4.21.26"/>
    </reaction>
</comment>
<dbReference type="Gene3D" id="3.40.50.1820">
    <property type="entry name" value="alpha/beta hydrolase"/>
    <property type="match status" value="1"/>
</dbReference>
<dbReference type="InterPro" id="IPR023302">
    <property type="entry name" value="Pept_S9A_N"/>
</dbReference>
<dbReference type="InterPro" id="IPR029058">
    <property type="entry name" value="AB_hydrolase_fold"/>
</dbReference>
<comment type="caution">
    <text evidence="9">The sequence shown here is derived from an EMBL/GenBank/DDBJ whole genome shotgun (WGS) entry which is preliminary data.</text>
</comment>
<dbReference type="InterPro" id="IPR002470">
    <property type="entry name" value="Peptidase_S9A"/>
</dbReference>
<sequence length="690" mass="76935">MLFAQQTGEIHGDNGITLPPPPVAAVKPVTDNYFGTKITDNYRWLEEQMAPETRAWITEENAYTQKYLSQVKNRPEIVQGLTALQRIDVYSMPSLEGGKYFFEKRLADENQASIYVRNGWTGSDERLVDATRLSADQNTSVGINDISDDGKLLVYGVRQGGADEESVHILDVDAKKDLPDSLPSARYMGVSLSPDHKGLYYSRFEHSGTTVWFHKLGGDAAHDEKIFGGEYRGEKLGELALIGVYVTDDNHYLVISISHGVPATRDDILVRDLRKPGSELVPLVYGVEAHTSMAEANDRFFLMTDYEAANGRIAEVKPGETAAQWKTLIPAGKDVIDSFSIAGGKLFVSQLHDVKSETTIYSLDGKQTGTLPYPGIGSGSVVYGRPKQEEGFYTFQSFITPPTIYRYNTRTGKTEIFARPNIPFDSDKYEVQQVFYTSKDGTRVPMFIAGKKGLPRDGKTRLLMTGYGGFDLPMTPGWNAEYAYWMEQGGYFALPNLRGGNEYGEPWHKAAMFGNKQNVFDDLFAAGEYLIKNGYTSPKHFALRGRSNGGLLMGAAMTQRPDLYGAIWCGYPLLDMLRYQKFEFGRLWTTEYGSAENEKDFPYLVKYSPYQNVKPGTKYPAIMFFTGDSDTRVDPLHARKMAALMQASSGSDRPILLHYSLKGGHSAGVSVTQLVDDEADELAFLWNETN</sequence>